<evidence type="ECO:0000313" key="2">
    <source>
        <dbReference type="Proteomes" id="UP000789860"/>
    </source>
</evidence>
<feature type="non-terminal residue" evidence="1">
    <location>
        <position position="1"/>
    </location>
</feature>
<name>A0ACA9NCU0_9GLOM</name>
<reference evidence="1" key="1">
    <citation type="submission" date="2021-06" db="EMBL/GenBank/DDBJ databases">
        <authorList>
            <person name="Kallberg Y."/>
            <person name="Tangrot J."/>
            <person name="Rosling A."/>
        </authorList>
    </citation>
    <scope>NUCLEOTIDE SEQUENCE</scope>
    <source>
        <strain evidence="1">AU212A</strain>
    </source>
</reference>
<feature type="non-terminal residue" evidence="1">
    <location>
        <position position="119"/>
    </location>
</feature>
<keyword evidence="2" id="KW-1185">Reference proteome</keyword>
<gene>
    <name evidence="1" type="ORF">SCALOS_LOCUS8552</name>
</gene>
<dbReference type="Proteomes" id="UP000789860">
    <property type="component" value="Unassembled WGS sequence"/>
</dbReference>
<accession>A0ACA9NCU0</accession>
<proteinExistence type="predicted"/>
<sequence length="119" mass="13648">YLLNETGFIGSSSIERTLQEASDLLYANMNDNISLLQTDFDKYQDLFSSEYQGSLYANTNNSILLLQYQRIDLVYLGVLKKDRDDFNDQHVFNDVESDTDSEQIEDPTNALELEIGLSF</sequence>
<comment type="caution">
    <text evidence="1">The sequence shown here is derived from an EMBL/GenBank/DDBJ whole genome shotgun (WGS) entry which is preliminary data.</text>
</comment>
<evidence type="ECO:0000313" key="1">
    <source>
        <dbReference type="EMBL" id="CAG8647681.1"/>
    </source>
</evidence>
<protein>
    <submittedName>
        <fullName evidence="1">4896_t:CDS:1</fullName>
    </submittedName>
</protein>
<dbReference type="EMBL" id="CAJVPM010022995">
    <property type="protein sequence ID" value="CAG8647681.1"/>
    <property type="molecule type" value="Genomic_DNA"/>
</dbReference>
<organism evidence="1 2">
    <name type="scientific">Scutellospora calospora</name>
    <dbReference type="NCBI Taxonomy" id="85575"/>
    <lineage>
        <taxon>Eukaryota</taxon>
        <taxon>Fungi</taxon>
        <taxon>Fungi incertae sedis</taxon>
        <taxon>Mucoromycota</taxon>
        <taxon>Glomeromycotina</taxon>
        <taxon>Glomeromycetes</taxon>
        <taxon>Diversisporales</taxon>
        <taxon>Gigasporaceae</taxon>
        <taxon>Scutellospora</taxon>
    </lineage>
</organism>